<dbReference type="SUPFAM" id="SSF52540">
    <property type="entry name" value="P-loop containing nucleoside triphosphate hydrolases"/>
    <property type="match status" value="1"/>
</dbReference>
<keyword evidence="3" id="KW-0143">Chaperone</keyword>
<comment type="function">
    <text evidence="5">Zinc chaperone that directly transfers zinc cofactor to target proteins, thereby activating them. Zinc is transferred from the CXCC motif in the GTPase domain to the zinc binding site in target proteins in a process requiring GTP hydrolysis.</text>
</comment>
<dbReference type="InterPro" id="IPR036627">
    <property type="entry name" value="CobW-likC_sf"/>
</dbReference>
<keyword evidence="9" id="KW-1185">Reference proteome</keyword>
<dbReference type="InterPro" id="IPR051927">
    <property type="entry name" value="Zn_Chap_cDPG_Synth"/>
</dbReference>
<organism evidence="8 9">
    <name type="scientific">Sphingomonas endophytica</name>
    <dbReference type="NCBI Taxonomy" id="869719"/>
    <lineage>
        <taxon>Bacteria</taxon>
        <taxon>Pseudomonadati</taxon>
        <taxon>Pseudomonadota</taxon>
        <taxon>Alphaproteobacteria</taxon>
        <taxon>Sphingomonadales</taxon>
        <taxon>Sphingomonadaceae</taxon>
        <taxon>Sphingomonas</taxon>
    </lineage>
</organism>
<dbReference type="Gene3D" id="3.40.50.300">
    <property type="entry name" value="P-loop containing nucleotide triphosphate hydrolases"/>
    <property type="match status" value="1"/>
</dbReference>
<feature type="domain" description="CobW C-terminal" evidence="7">
    <location>
        <begin position="271"/>
        <end position="387"/>
    </location>
</feature>
<dbReference type="Proteomes" id="UP000560131">
    <property type="component" value="Unassembled WGS sequence"/>
</dbReference>
<dbReference type="SMART" id="SM00833">
    <property type="entry name" value="CobW_C"/>
    <property type="match status" value="1"/>
</dbReference>
<dbReference type="EMBL" id="JACIJN010000008">
    <property type="protein sequence ID" value="MBB5726541.1"/>
    <property type="molecule type" value="Genomic_DNA"/>
</dbReference>
<dbReference type="Gene3D" id="3.30.1220.10">
    <property type="entry name" value="CobW-like, C-terminal domain"/>
    <property type="match status" value="1"/>
</dbReference>
<dbReference type="PANTHER" id="PTHR43603:SF1">
    <property type="entry name" value="ZINC-REGULATED GTPASE METALLOPROTEIN ACTIVATOR 1"/>
    <property type="match status" value="1"/>
</dbReference>
<protein>
    <submittedName>
        <fullName evidence="8">G3E family GTPase</fullName>
    </submittedName>
</protein>
<evidence type="ECO:0000256" key="2">
    <source>
        <dbReference type="ARBA" id="ARBA00022801"/>
    </source>
</evidence>
<dbReference type="InterPro" id="IPR011629">
    <property type="entry name" value="CobW-like_C"/>
</dbReference>
<evidence type="ECO:0000259" key="7">
    <source>
        <dbReference type="SMART" id="SM00833"/>
    </source>
</evidence>
<keyword evidence="1" id="KW-0547">Nucleotide-binding</keyword>
<keyword evidence="2" id="KW-0378">Hydrolase</keyword>
<comment type="caution">
    <text evidence="8">The sequence shown here is derived from an EMBL/GenBank/DDBJ whole genome shotgun (WGS) entry which is preliminary data.</text>
</comment>
<evidence type="ECO:0000256" key="1">
    <source>
        <dbReference type="ARBA" id="ARBA00022741"/>
    </source>
</evidence>
<dbReference type="Pfam" id="PF07683">
    <property type="entry name" value="CobW_C"/>
    <property type="match status" value="1"/>
</dbReference>
<dbReference type="InterPro" id="IPR027417">
    <property type="entry name" value="P-loop_NTPase"/>
</dbReference>
<evidence type="ECO:0000313" key="8">
    <source>
        <dbReference type="EMBL" id="MBB5726541.1"/>
    </source>
</evidence>
<evidence type="ECO:0000256" key="4">
    <source>
        <dbReference type="ARBA" id="ARBA00034320"/>
    </source>
</evidence>
<evidence type="ECO:0000256" key="3">
    <source>
        <dbReference type="ARBA" id="ARBA00023186"/>
    </source>
</evidence>
<comment type="catalytic activity">
    <reaction evidence="6">
        <text>GTP + H2O = GDP + phosphate + H(+)</text>
        <dbReference type="Rhea" id="RHEA:19669"/>
        <dbReference type="ChEBI" id="CHEBI:15377"/>
        <dbReference type="ChEBI" id="CHEBI:15378"/>
        <dbReference type="ChEBI" id="CHEBI:37565"/>
        <dbReference type="ChEBI" id="CHEBI:43474"/>
        <dbReference type="ChEBI" id="CHEBI:58189"/>
    </reaction>
    <physiologicalReaction direction="left-to-right" evidence="6">
        <dbReference type="Rhea" id="RHEA:19670"/>
    </physiologicalReaction>
</comment>
<gene>
    <name evidence="8" type="ORF">FHS97_002484</name>
</gene>
<sequence>MQMENVTVAKLNHDTRLPVTVLSGFLGAGKTTLLNHILANREGRRVALIVNDMSEVNIDADLVRGGEAALSRSEEALVEMTNGCICCTLRDDLLAEVRTLAEAGRFDYLVIESTGISEPLPVATTFSFRDEAGVSLGDVARLDTMVTVVDALNLLADYSSQDFLANRGETLGEDDQRSLVGLLVEQIEFADVVVVNKASSVSPEQLGVVKKLVASLNADAVIVPADHGRVDLDLILATGLFDEEKASRHPLWAKELYGYAHHQPETEEYGIETFVYRARQPFDPAKFHAFLTDGGLDHVVRAKGHFWLATRPDWVGELAVAGSQTETARMGRWWASIPKNQWPDDGRFEQFVAKHWDQVWGDRRQELVFIGIGMDEARIRTRLDTCLVPASAFAPALWTRLRDPFPAWGRAAAGSRGMSLATMTCDVATSAHVEVLDSIAHPDAALAMWERPTLPALHEALALLDPDAIDDVVAEIAADAALDDVLRAAGYPDAIVAPLAADVAALARRHAGLTGANRLSLRLEVVETDACRRFHADYVTLRMLCTYVGLGTQWHRIDEPDVVRQVASGAVAVFKGRMLLDPPAVLHRSPPIVTSGERRLLLSIDPA</sequence>
<dbReference type="InterPro" id="IPR003495">
    <property type="entry name" value="CobW/HypB/UreG_nucleotide-bd"/>
</dbReference>
<name>A0ABR6N6V6_9SPHN</name>
<dbReference type="Pfam" id="PF02492">
    <property type="entry name" value="cobW"/>
    <property type="match status" value="1"/>
</dbReference>
<dbReference type="CDD" id="cd03112">
    <property type="entry name" value="CobW-like"/>
    <property type="match status" value="1"/>
</dbReference>
<evidence type="ECO:0000313" key="9">
    <source>
        <dbReference type="Proteomes" id="UP000560131"/>
    </source>
</evidence>
<accession>A0ABR6N6V6</accession>
<dbReference type="Pfam" id="PF08856">
    <property type="entry name" value="DUF1826"/>
    <property type="match status" value="1"/>
</dbReference>
<proteinExistence type="inferred from homology"/>
<reference evidence="8 9" key="1">
    <citation type="submission" date="2020-08" db="EMBL/GenBank/DDBJ databases">
        <title>Genomic Encyclopedia of Type Strains, Phase IV (KMG-IV): sequencing the most valuable type-strain genomes for metagenomic binning, comparative biology and taxonomic classification.</title>
        <authorList>
            <person name="Goeker M."/>
        </authorList>
    </citation>
    <scope>NUCLEOTIDE SEQUENCE [LARGE SCALE GENOMIC DNA]</scope>
    <source>
        <strain evidence="8 9">DSM 101535</strain>
    </source>
</reference>
<comment type="similarity">
    <text evidence="4">Belongs to the SIMIBI class G3E GTPase family. ZNG1 subfamily.</text>
</comment>
<dbReference type="PANTHER" id="PTHR43603">
    <property type="entry name" value="COBW DOMAIN-CONTAINING PROTEIN DDB_G0274527"/>
    <property type="match status" value="1"/>
</dbReference>
<dbReference type="RefSeq" id="WP_184038054.1">
    <property type="nucleotide sequence ID" value="NZ_BAABAR010000019.1"/>
</dbReference>
<evidence type="ECO:0000256" key="5">
    <source>
        <dbReference type="ARBA" id="ARBA00045658"/>
    </source>
</evidence>
<dbReference type="InterPro" id="IPR014955">
    <property type="entry name" value="DUF1826"/>
</dbReference>
<evidence type="ECO:0000256" key="6">
    <source>
        <dbReference type="ARBA" id="ARBA00049117"/>
    </source>
</evidence>